<evidence type="ECO:0000256" key="1">
    <source>
        <dbReference type="SAM" id="MobiDB-lite"/>
    </source>
</evidence>
<organism evidence="3 4">
    <name type="scientific">Tetradesmus obliquus</name>
    <name type="common">Green alga</name>
    <name type="synonym">Acutodesmus obliquus</name>
    <dbReference type="NCBI Taxonomy" id="3088"/>
    <lineage>
        <taxon>Eukaryota</taxon>
        <taxon>Viridiplantae</taxon>
        <taxon>Chlorophyta</taxon>
        <taxon>core chlorophytes</taxon>
        <taxon>Chlorophyceae</taxon>
        <taxon>CS clade</taxon>
        <taxon>Sphaeropleales</taxon>
        <taxon>Scenedesmaceae</taxon>
        <taxon>Tetradesmus</taxon>
    </lineage>
</organism>
<sequence>MRDRLRGSGGGNKSQGNQQQASTPQPLLPEPVELVWAKVPGWQWWPARLLPLAKEARTTEEERLVLFLVDRTVARVPSTPPLFHVHYNRFLGATYGNKKLFQAVEEARGMLVDAPAGPELPLLAYPQPVKEDMRKSGRQLLQFLRQAAVEPKAPLNKLQDQTCKRVLHAVRHNRLLAEGVKPFVLPADHLAATAAADTAAGAAGISAGRPCL</sequence>
<dbReference type="Gene3D" id="2.30.30.140">
    <property type="match status" value="1"/>
</dbReference>
<dbReference type="Proteomes" id="UP001244341">
    <property type="component" value="Chromosome 4b"/>
</dbReference>
<feature type="region of interest" description="Disordered" evidence="1">
    <location>
        <begin position="1"/>
        <end position="26"/>
    </location>
</feature>
<name>A0ABY8TV71_TETOB</name>
<gene>
    <name evidence="3" type="ORF">OEZ85_006641</name>
</gene>
<evidence type="ECO:0000313" key="3">
    <source>
        <dbReference type="EMBL" id="WIA13033.1"/>
    </source>
</evidence>
<proteinExistence type="predicted"/>
<dbReference type="Pfam" id="PF00855">
    <property type="entry name" value="PWWP"/>
    <property type="match status" value="1"/>
</dbReference>
<dbReference type="SUPFAM" id="SSF63748">
    <property type="entry name" value="Tudor/PWWP/MBT"/>
    <property type="match status" value="1"/>
</dbReference>
<dbReference type="CDD" id="cd05162">
    <property type="entry name" value="PWWP"/>
    <property type="match status" value="1"/>
</dbReference>
<keyword evidence="4" id="KW-1185">Reference proteome</keyword>
<dbReference type="InterPro" id="IPR000313">
    <property type="entry name" value="PWWP_dom"/>
</dbReference>
<evidence type="ECO:0000313" key="4">
    <source>
        <dbReference type="Proteomes" id="UP001244341"/>
    </source>
</evidence>
<reference evidence="3 4" key="1">
    <citation type="submission" date="2023-05" db="EMBL/GenBank/DDBJ databases">
        <title>A 100% complete, gapless, phased diploid assembly of the Scenedesmus obliquus UTEX 3031 genome.</title>
        <authorList>
            <person name="Biondi T.C."/>
            <person name="Hanschen E.R."/>
            <person name="Kwon T."/>
            <person name="Eng W."/>
            <person name="Kruse C.P.S."/>
            <person name="Koehler S.I."/>
            <person name="Kunde Y."/>
            <person name="Gleasner C.D."/>
            <person name="You Mak K.T."/>
            <person name="Polle J."/>
            <person name="Hovde B.T."/>
            <person name="Starkenburg S.R."/>
        </authorList>
    </citation>
    <scope>NUCLEOTIDE SEQUENCE [LARGE SCALE GENOMIC DNA]</scope>
    <source>
        <strain evidence="3 4">DOE0152z</strain>
    </source>
</reference>
<evidence type="ECO:0000259" key="2">
    <source>
        <dbReference type="PROSITE" id="PS50812"/>
    </source>
</evidence>
<accession>A0ABY8TV71</accession>
<feature type="domain" description="PWWP" evidence="2">
    <location>
        <begin position="31"/>
        <end position="96"/>
    </location>
</feature>
<dbReference type="EMBL" id="CP126211">
    <property type="protein sequence ID" value="WIA13033.1"/>
    <property type="molecule type" value="Genomic_DNA"/>
</dbReference>
<dbReference type="PROSITE" id="PS50812">
    <property type="entry name" value="PWWP"/>
    <property type="match status" value="1"/>
</dbReference>
<protein>
    <recommendedName>
        <fullName evidence="2">PWWP domain-containing protein</fullName>
    </recommendedName>
</protein>